<evidence type="ECO:0000256" key="7">
    <source>
        <dbReference type="ARBA" id="ARBA00022840"/>
    </source>
</evidence>
<name>A0A0D2MFE8_9CHLO</name>
<dbReference type="Proteomes" id="UP000054498">
    <property type="component" value="Unassembled WGS sequence"/>
</dbReference>
<proteinExistence type="predicted"/>
<evidence type="ECO:0000256" key="6">
    <source>
        <dbReference type="ARBA" id="ARBA00022777"/>
    </source>
</evidence>
<dbReference type="EMBL" id="KK101180">
    <property type="protein sequence ID" value="KIZ01865.1"/>
    <property type="molecule type" value="Genomic_DNA"/>
</dbReference>
<dbReference type="RefSeq" id="XP_013900884.1">
    <property type="nucleotide sequence ID" value="XM_014045430.1"/>
</dbReference>
<dbReference type="GeneID" id="25738975"/>
<keyword evidence="14" id="KW-1185">Reference proteome</keyword>
<dbReference type="STRING" id="145388.A0A0D2MFE8"/>
<dbReference type="GO" id="GO:0005524">
    <property type="term" value="F:ATP binding"/>
    <property type="evidence" value="ECO:0007669"/>
    <property type="project" value="UniProtKB-KW"/>
</dbReference>
<dbReference type="KEGG" id="mng:MNEG_6099"/>
<keyword evidence="5" id="KW-0547">Nucleotide-binding</keyword>
<evidence type="ECO:0000256" key="3">
    <source>
        <dbReference type="ARBA" id="ARBA00022527"/>
    </source>
</evidence>
<evidence type="ECO:0000313" key="13">
    <source>
        <dbReference type="EMBL" id="KIZ01865.1"/>
    </source>
</evidence>
<dbReference type="PANTHER" id="PTHR44329:SF298">
    <property type="entry name" value="MIXED LINEAGE KINASE DOMAIN-LIKE PROTEIN"/>
    <property type="match status" value="1"/>
</dbReference>
<evidence type="ECO:0000313" key="14">
    <source>
        <dbReference type="Proteomes" id="UP000054498"/>
    </source>
</evidence>
<accession>A0A0D2MFE8</accession>
<dbReference type="FunFam" id="1.10.510.10:FF:000476">
    <property type="entry name" value="PAS domain-containing protein tyrosine kinase family protein"/>
    <property type="match status" value="1"/>
</dbReference>
<dbReference type="PROSITE" id="PS00108">
    <property type="entry name" value="PROTEIN_KINASE_ST"/>
    <property type="match status" value="1"/>
</dbReference>
<feature type="compositionally biased region" description="Gly residues" evidence="11">
    <location>
        <begin position="234"/>
        <end position="253"/>
    </location>
</feature>
<dbReference type="GO" id="GO:0004674">
    <property type="term" value="F:protein serine/threonine kinase activity"/>
    <property type="evidence" value="ECO:0007669"/>
    <property type="project" value="UniProtKB-KW"/>
</dbReference>
<dbReference type="InterPro" id="IPR008271">
    <property type="entry name" value="Ser/Thr_kinase_AS"/>
</dbReference>
<evidence type="ECO:0000259" key="12">
    <source>
        <dbReference type="PROSITE" id="PS50011"/>
    </source>
</evidence>
<dbReference type="SUPFAM" id="SSF56112">
    <property type="entry name" value="Protein kinase-like (PK-like)"/>
    <property type="match status" value="1"/>
</dbReference>
<dbReference type="OrthoDB" id="339325at2759"/>
<keyword evidence="3" id="KW-0723">Serine/threonine-protein kinase</keyword>
<protein>
    <recommendedName>
        <fullName evidence="2">non-specific serine/threonine protein kinase</fullName>
        <ecNumber evidence="2">2.7.11.1</ecNumber>
    </recommendedName>
</protein>
<keyword evidence="7" id="KW-0067">ATP-binding</keyword>
<dbReference type="InterPro" id="IPR000719">
    <property type="entry name" value="Prot_kinase_dom"/>
</dbReference>
<keyword evidence="4" id="KW-0808">Transferase</keyword>
<dbReference type="InterPro" id="IPR051681">
    <property type="entry name" value="Ser/Thr_Kinases-Pseudokinases"/>
</dbReference>
<dbReference type="SMART" id="SM00220">
    <property type="entry name" value="S_TKc"/>
    <property type="match status" value="1"/>
</dbReference>
<dbReference type="CDD" id="cd13999">
    <property type="entry name" value="STKc_MAP3K-like"/>
    <property type="match status" value="1"/>
</dbReference>
<evidence type="ECO:0000256" key="8">
    <source>
        <dbReference type="ARBA" id="ARBA00023136"/>
    </source>
</evidence>
<dbReference type="AlphaFoldDB" id="A0A0D2MFE8"/>
<dbReference type="PROSITE" id="PS50011">
    <property type="entry name" value="PROTEIN_KINASE_DOM"/>
    <property type="match status" value="1"/>
</dbReference>
<feature type="region of interest" description="Disordered" evidence="11">
    <location>
        <begin position="234"/>
        <end position="283"/>
    </location>
</feature>
<dbReference type="GO" id="GO:0016020">
    <property type="term" value="C:membrane"/>
    <property type="evidence" value="ECO:0007669"/>
    <property type="project" value="UniProtKB-SubCell"/>
</dbReference>
<dbReference type="InterPro" id="IPR001245">
    <property type="entry name" value="Ser-Thr/Tyr_kinase_cat_dom"/>
</dbReference>
<evidence type="ECO:0000256" key="11">
    <source>
        <dbReference type="SAM" id="MobiDB-lite"/>
    </source>
</evidence>
<evidence type="ECO:0000256" key="1">
    <source>
        <dbReference type="ARBA" id="ARBA00004370"/>
    </source>
</evidence>
<feature type="compositionally biased region" description="Low complexity" evidence="11">
    <location>
        <begin position="272"/>
        <end position="283"/>
    </location>
</feature>
<sequence>MARLRHPNVVLFMGAVTRPNQLAIVTQGSLYRLLHRAKADLDPRRRLQMALDIARGMNYLHSSRPAIVHRDLKSPNLLVDRDWTVKVCDFGLSRVKSTTFLTSKSHGGTPEWMAPEILRNEPSDEKCDVYSYGVVLYELVTGQEPWHSLNPMQVVGAVGFAGQRLQLPPELDPAVAAIILACWKTNSRDRPSFERVLDMLKPLKELSVVGAAAAAGTGFAGGVVGGGEGGGTLGGPRGGTLGGTLGGAGGTLRGGPAAEAQSPTGSRLGQDAAHGAAEEAAADPVPPVAELAPAPPVAAPPVAAPPAAAVVVAGGGAAQEWA</sequence>
<keyword evidence="8" id="KW-0472">Membrane</keyword>
<evidence type="ECO:0000256" key="10">
    <source>
        <dbReference type="ARBA" id="ARBA00048679"/>
    </source>
</evidence>
<evidence type="ECO:0000256" key="9">
    <source>
        <dbReference type="ARBA" id="ARBA00047899"/>
    </source>
</evidence>
<comment type="catalytic activity">
    <reaction evidence="9">
        <text>L-threonyl-[protein] + ATP = O-phospho-L-threonyl-[protein] + ADP + H(+)</text>
        <dbReference type="Rhea" id="RHEA:46608"/>
        <dbReference type="Rhea" id="RHEA-COMP:11060"/>
        <dbReference type="Rhea" id="RHEA-COMP:11605"/>
        <dbReference type="ChEBI" id="CHEBI:15378"/>
        <dbReference type="ChEBI" id="CHEBI:30013"/>
        <dbReference type="ChEBI" id="CHEBI:30616"/>
        <dbReference type="ChEBI" id="CHEBI:61977"/>
        <dbReference type="ChEBI" id="CHEBI:456216"/>
        <dbReference type="EC" id="2.7.11.1"/>
    </reaction>
</comment>
<evidence type="ECO:0000256" key="2">
    <source>
        <dbReference type="ARBA" id="ARBA00012513"/>
    </source>
</evidence>
<dbReference type="InterPro" id="IPR011009">
    <property type="entry name" value="Kinase-like_dom_sf"/>
</dbReference>
<dbReference type="PANTHER" id="PTHR44329">
    <property type="entry name" value="SERINE/THREONINE-PROTEIN KINASE TNNI3K-RELATED"/>
    <property type="match status" value="1"/>
</dbReference>
<evidence type="ECO:0000256" key="5">
    <source>
        <dbReference type="ARBA" id="ARBA00022741"/>
    </source>
</evidence>
<dbReference type="EC" id="2.7.11.1" evidence="2"/>
<comment type="subcellular location">
    <subcellularLocation>
        <location evidence="1">Membrane</location>
    </subcellularLocation>
</comment>
<dbReference type="Pfam" id="PF07714">
    <property type="entry name" value="PK_Tyr_Ser-Thr"/>
    <property type="match status" value="1"/>
</dbReference>
<gene>
    <name evidence="13" type="ORF">MNEG_6099</name>
</gene>
<keyword evidence="6" id="KW-0418">Kinase</keyword>
<reference evidence="13 14" key="1">
    <citation type="journal article" date="2013" name="BMC Genomics">
        <title>Reconstruction of the lipid metabolism for the microalga Monoraphidium neglectum from its genome sequence reveals characteristics suitable for biofuel production.</title>
        <authorList>
            <person name="Bogen C."/>
            <person name="Al-Dilaimi A."/>
            <person name="Albersmeier A."/>
            <person name="Wichmann J."/>
            <person name="Grundmann M."/>
            <person name="Rupp O."/>
            <person name="Lauersen K.J."/>
            <person name="Blifernez-Klassen O."/>
            <person name="Kalinowski J."/>
            <person name="Goesmann A."/>
            <person name="Mussgnug J.H."/>
            <person name="Kruse O."/>
        </authorList>
    </citation>
    <scope>NUCLEOTIDE SEQUENCE [LARGE SCALE GENOMIC DNA]</scope>
    <source>
        <strain evidence="13 14">SAG 48.87</strain>
    </source>
</reference>
<comment type="catalytic activity">
    <reaction evidence="10">
        <text>L-seryl-[protein] + ATP = O-phospho-L-seryl-[protein] + ADP + H(+)</text>
        <dbReference type="Rhea" id="RHEA:17989"/>
        <dbReference type="Rhea" id="RHEA-COMP:9863"/>
        <dbReference type="Rhea" id="RHEA-COMP:11604"/>
        <dbReference type="ChEBI" id="CHEBI:15378"/>
        <dbReference type="ChEBI" id="CHEBI:29999"/>
        <dbReference type="ChEBI" id="CHEBI:30616"/>
        <dbReference type="ChEBI" id="CHEBI:83421"/>
        <dbReference type="ChEBI" id="CHEBI:456216"/>
        <dbReference type="EC" id="2.7.11.1"/>
    </reaction>
</comment>
<dbReference type="Gene3D" id="3.30.200.20">
    <property type="entry name" value="Phosphorylase Kinase, domain 1"/>
    <property type="match status" value="1"/>
</dbReference>
<evidence type="ECO:0000256" key="4">
    <source>
        <dbReference type="ARBA" id="ARBA00022679"/>
    </source>
</evidence>
<dbReference type="Gene3D" id="1.10.510.10">
    <property type="entry name" value="Transferase(Phosphotransferase) domain 1"/>
    <property type="match status" value="1"/>
</dbReference>
<dbReference type="PRINTS" id="PR00109">
    <property type="entry name" value="TYRKINASE"/>
</dbReference>
<organism evidence="13 14">
    <name type="scientific">Monoraphidium neglectum</name>
    <dbReference type="NCBI Taxonomy" id="145388"/>
    <lineage>
        <taxon>Eukaryota</taxon>
        <taxon>Viridiplantae</taxon>
        <taxon>Chlorophyta</taxon>
        <taxon>core chlorophytes</taxon>
        <taxon>Chlorophyceae</taxon>
        <taxon>CS clade</taxon>
        <taxon>Sphaeropleales</taxon>
        <taxon>Selenastraceae</taxon>
        <taxon>Monoraphidium</taxon>
    </lineage>
</organism>
<feature type="domain" description="Protein kinase" evidence="12">
    <location>
        <begin position="1"/>
        <end position="204"/>
    </location>
</feature>